<organism evidence="10 11">
    <name type="scientific">Paratrimastix pyriformis</name>
    <dbReference type="NCBI Taxonomy" id="342808"/>
    <lineage>
        <taxon>Eukaryota</taxon>
        <taxon>Metamonada</taxon>
        <taxon>Preaxostyla</taxon>
        <taxon>Paratrimastigidae</taxon>
        <taxon>Paratrimastix</taxon>
    </lineage>
</organism>
<dbReference type="PANTHER" id="PTHR43895">
    <property type="entry name" value="CALCIUM/CALMODULIN-DEPENDENT PROTEIN KINASE KINASE-RELATED"/>
    <property type="match status" value="1"/>
</dbReference>
<dbReference type="PANTHER" id="PTHR43895:SF32">
    <property type="entry name" value="SERINE_THREONINE-PROTEIN KINASE CHK1"/>
    <property type="match status" value="1"/>
</dbReference>
<evidence type="ECO:0000313" key="11">
    <source>
        <dbReference type="Proteomes" id="UP001141327"/>
    </source>
</evidence>
<dbReference type="PROSITE" id="PS50011">
    <property type="entry name" value="PROTEIN_KINASE_DOM"/>
    <property type="match status" value="1"/>
</dbReference>
<comment type="catalytic activity">
    <reaction evidence="8">
        <text>L-seryl-[protein] + ATP = O-phospho-L-seryl-[protein] + ADP + H(+)</text>
        <dbReference type="Rhea" id="RHEA:17989"/>
        <dbReference type="Rhea" id="RHEA-COMP:9863"/>
        <dbReference type="Rhea" id="RHEA-COMP:11604"/>
        <dbReference type="ChEBI" id="CHEBI:15378"/>
        <dbReference type="ChEBI" id="CHEBI:29999"/>
        <dbReference type="ChEBI" id="CHEBI:30616"/>
        <dbReference type="ChEBI" id="CHEBI:83421"/>
        <dbReference type="ChEBI" id="CHEBI:456216"/>
        <dbReference type="EC" id="2.7.11.1"/>
    </reaction>
</comment>
<dbReference type="InterPro" id="IPR011009">
    <property type="entry name" value="Kinase-like_dom_sf"/>
</dbReference>
<accession>A0ABQ8UNR1</accession>
<evidence type="ECO:0000313" key="10">
    <source>
        <dbReference type="EMBL" id="KAJ4459347.1"/>
    </source>
</evidence>
<keyword evidence="2" id="KW-0723">Serine/threonine-protein kinase</keyword>
<dbReference type="Proteomes" id="UP001141327">
    <property type="component" value="Unassembled WGS sequence"/>
</dbReference>
<keyword evidence="4" id="KW-0547">Nucleotide-binding</keyword>
<gene>
    <name evidence="10" type="ORF">PAPYR_4643</name>
</gene>
<evidence type="ECO:0000256" key="6">
    <source>
        <dbReference type="ARBA" id="ARBA00022840"/>
    </source>
</evidence>
<keyword evidence="11" id="KW-1185">Reference proteome</keyword>
<dbReference type="GO" id="GO:0016301">
    <property type="term" value="F:kinase activity"/>
    <property type="evidence" value="ECO:0007669"/>
    <property type="project" value="UniProtKB-KW"/>
</dbReference>
<evidence type="ECO:0000256" key="3">
    <source>
        <dbReference type="ARBA" id="ARBA00022679"/>
    </source>
</evidence>
<name>A0ABQ8UNR1_9EUKA</name>
<dbReference type="Gene3D" id="1.10.510.10">
    <property type="entry name" value="Transferase(Phosphotransferase) domain 1"/>
    <property type="match status" value="1"/>
</dbReference>
<evidence type="ECO:0000256" key="4">
    <source>
        <dbReference type="ARBA" id="ARBA00022741"/>
    </source>
</evidence>
<dbReference type="EMBL" id="JAPMOS010000020">
    <property type="protein sequence ID" value="KAJ4459347.1"/>
    <property type="molecule type" value="Genomic_DNA"/>
</dbReference>
<comment type="catalytic activity">
    <reaction evidence="7">
        <text>L-threonyl-[protein] + ATP = O-phospho-L-threonyl-[protein] + ADP + H(+)</text>
        <dbReference type="Rhea" id="RHEA:46608"/>
        <dbReference type="Rhea" id="RHEA-COMP:11060"/>
        <dbReference type="Rhea" id="RHEA-COMP:11605"/>
        <dbReference type="ChEBI" id="CHEBI:15378"/>
        <dbReference type="ChEBI" id="CHEBI:30013"/>
        <dbReference type="ChEBI" id="CHEBI:30616"/>
        <dbReference type="ChEBI" id="CHEBI:61977"/>
        <dbReference type="ChEBI" id="CHEBI:456216"/>
        <dbReference type="EC" id="2.7.11.1"/>
    </reaction>
</comment>
<feature type="domain" description="Protein kinase" evidence="9">
    <location>
        <begin position="1"/>
        <end position="260"/>
    </location>
</feature>
<keyword evidence="5 10" id="KW-0418">Kinase</keyword>
<dbReference type="EC" id="2.7.11.1" evidence="1"/>
<dbReference type="SUPFAM" id="SSF56112">
    <property type="entry name" value="Protein kinase-like (PK-like)"/>
    <property type="match status" value="1"/>
</dbReference>
<dbReference type="Pfam" id="PF00069">
    <property type="entry name" value="Pkinase"/>
    <property type="match status" value="1"/>
</dbReference>
<evidence type="ECO:0000256" key="2">
    <source>
        <dbReference type="ARBA" id="ARBA00022527"/>
    </source>
</evidence>
<keyword evidence="3" id="KW-0808">Transferase</keyword>
<evidence type="ECO:0000256" key="8">
    <source>
        <dbReference type="ARBA" id="ARBA00048679"/>
    </source>
</evidence>
<sequence length="467" mass="51614">MSAPEAERAPVLQEWKFVAALNGDPAGPNSKVAIVRYMDTLCVKKIPQKESTPLDYHSISFPLIIFSPPSPNIASAYFVYQCHQTIMEYCEKGELLNLFLPILGEMPIAYVALYFRQLIEAIPALAPHRRIKMENLLLDGNFTLKIDDFEVPRATKPTATANSTFGTPGYTAPEIRQGMIPTPKSDVWLAGALLLAMLASCAPAAATCLINPSPAGLPAAFWALVELKWGPELRDLLQRMLDPNPVTRWSFQQVARHPWLQPGHCPAPATSSPVFASFEAEMRGDMQARWAQRQRWMQIVGAASTRSSSGRNYPGVKATHDEWDGGNDYSHLPVLPHDVHPPVGFRLSGVAPGQVRQALTTWVSSPGTEPHPRTPIECTPWADPDHVMLAKFGIRILNEDGSSSSKFRAAASDEAMVGFEVRFGLYRREDDPEGAVLRVDRVQGDGMLFVQAVLPQLRDFLVERLAQ</sequence>
<evidence type="ECO:0000256" key="7">
    <source>
        <dbReference type="ARBA" id="ARBA00047899"/>
    </source>
</evidence>
<proteinExistence type="predicted"/>
<dbReference type="InterPro" id="IPR000719">
    <property type="entry name" value="Prot_kinase_dom"/>
</dbReference>
<dbReference type="SMART" id="SM00220">
    <property type="entry name" value="S_TKc"/>
    <property type="match status" value="1"/>
</dbReference>
<evidence type="ECO:0000259" key="9">
    <source>
        <dbReference type="PROSITE" id="PS50011"/>
    </source>
</evidence>
<protein>
    <recommendedName>
        <fullName evidence="1">non-specific serine/threonine protein kinase</fullName>
        <ecNumber evidence="1">2.7.11.1</ecNumber>
    </recommendedName>
</protein>
<keyword evidence="6" id="KW-0067">ATP-binding</keyword>
<evidence type="ECO:0000256" key="1">
    <source>
        <dbReference type="ARBA" id="ARBA00012513"/>
    </source>
</evidence>
<reference evidence="10" key="1">
    <citation type="journal article" date="2022" name="bioRxiv">
        <title>Genomics of Preaxostyla Flagellates Illuminates Evolutionary Transitions and the Path Towards Mitochondrial Loss.</title>
        <authorList>
            <person name="Novak L.V.F."/>
            <person name="Treitli S.C."/>
            <person name="Pyrih J."/>
            <person name="Halakuc P."/>
            <person name="Pipaliya S.V."/>
            <person name="Vacek V."/>
            <person name="Brzon O."/>
            <person name="Soukal P."/>
            <person name="Eme L."/>
            <person name="Dacks J.B."/>
            <person name="Karnkowska A."/>
            <person name="Elias M."/>
            <person name="Hampl V."/>
        </authorList>
    </citation>
    <scope>NUCLEOTIDE SEQUENCE</scope>
    <source>
        <strain evidence="10">RCP-MX</strain>
    </source>
</reference>
<evidence type="ECO:0000256" key="5">
    <source>
        <dbReference type="ARBA" id="ARBA00022777"/>
    </source>
</evidence>
<comment type="caution">
    <text evidence="10">The sequence shown here is derived from an EMBL/GenBank/DDBJ whole genome shotgun (WGS) entry which is preliminary data.</text>
</comment>